<evidence type="ECO:0000256" key="5">
    <source>
        <dbReference type="ARBA" id="ARBA00022840"/>
    </source>
</evidence>
<evidence type="ECO:0000256" key="11">
    <source>
        <dbReference type="SAM" id="Coils"/>
    </source>
</evidence>
<dbReference type="GO" id="GO:0007052">
    <property type="term" value="P:mitotic spindle organization"/>
    <property type="evidence" value="ECO:0007669"/>
    <property type="project" value="TreeGrafter"/>
</dbReference>
<keyword evidence="4 10" id="KW-0547">Nucleotide-binding</keyword>
<feature type="region of interest" description="Disordered" evidence="12">
    <location>
        <begin position="495"/>
        <end position="544"/>
    </location>
</feature>
<evidence type="ECO:0000256" key="7">
    <source>
        <dbReference type="ARBA" id="ARBA00023175"/>
    </source>
</evidence>
<feature type="coiled-coil region" evidence="11">
    <location>
        <begin position="588"/>
        <end position="684"/>
    </location>
</feature>
<evidence type="ECO:0000256" key="4">
    <source>
        <dbReference type="ARBA" id="ARBA00022741"/>
    </source>
</evidence>
<dbReference type="SMART" id="SM00129">
    <property type="entry name" value="KISc"/>
    <property type="match status" value="1"/>
</dbReference>
<feature type="non-terminal residue" evidence="14">
    <location>
        <position position="1"/>
    </location>
</feature>
<name>A0AAV5VJB8_9BILA</name>
<dbReference type="AlphaFoldDB" id="A0AAV5VJB8"/>
<feature type="compositionally biased region" description="Acidic residues" evidence="12">
    <location>
        <begin position="530"/>
        <end position="542"/>
    </location>
</feature>
<comment type="subcellular location">
    <subcellularLocation>
        <location evidence="1">Cytoplasm</location>
        <location evidence="1">Cytoskeleton</location>
    </subcellularLocation>
</comment>
<dbReference type="GO" id="GO:0007018">
    <property type="term" value="P:microtubule-based movement"/>
    <property type="evidence" value="ECO:0007669"/>
    <property type="project" value="InterPro"/>
</dbReference>
<comment type="caution">
    <text evidence="14">The sequence shown here is derived from an EMBL/GenBank/DDBJ whole genome shotgun (WGS) entry which is preliminary data.</text>
</comment>
<feature type="compositionally biased region" description="Basic and acidic residues" evidence="12">
    <location>
        <begin position="824"/>
        <end position="841"/>
    </location>
</feature>
<feature type="compositionally biased region" description="Low complexity" evidence="12">
    <location>
        <begin position="1000"/>
        <end position="1011"/>
    </location>
</feature>
<dbReference type="GO" id="GO:0005875">
    <property type="term" value="C:microtubule associated complex"/>
    <property type="evidence" value="ECO:0007669"/>
    <property type="project" value="TreeGrafter"/>
</dbReference>
<evidence type="ECO:0000256" key="9">
    <source>
        <dbReference type="ARBA" id="ARBA00034704"/>
    </source>
</evidence>
<dbReference type="InterPro" id="IPR019821">
    <property type="entry name" value="Kinesin_motor_CS"/>
</dbReference>
<evidence type="ECO:0000256" key="6">
    <source>
        <dbReference type="ARBA" id="ARBA00023054"/>
    </source>
</evidence>
<proteinExistence type="inferred from homology"/>
<feature type="region of interest" description="Disordered" evidence="12">
    <location>
        <begin position="1041"/>
        <end position="1212"/>
    </location>
</feature>
<feature type="compositionally biased region" description="Basic and acidic residues" evidence="12">
    <location>
        <begin position="495"/>
        <end position="529"/>
    </location>
</feature>
<dbReference type="PANTHER" id="PTHR47969:SF15">
    <property type="entry name" value="CHROMOSOME-ASSOCIATED KINESIN KIF4A-RELATED"/>
    <property type="match status" value="1"/>
</dbReference>
<keyword evidence="8" id="KW-0206">Cytoskeleton</keyword>
<gene>
    <name evidence="14" type="ORF">PFISCL1PPCAC_10740</name>
</gene>
<dbReference type="GO" id="GO:0051231">
    <property type="term" value="P:spindle elongation"/>
    <property type="evidence" value="ECO:0007669"/>
    <property type="project" value="TreeGrafter"/>
</dbReference>
<evidence type="ECO:0000313" key="15">
    <source>
        <dbReference type="Proteomes" id="UP001432322"/>
    </source>
</evidence>
<dbReference type="PROSITE" id="PS50067">
    <property type="entry name" value="KINESIN_MOTOR_2"/>
    <property type="match status" value="1"/>
</dbReference>
<sequence length="1212" mass="137263">SLFSMAAQDGVIPIRVLVRVRPLSKKEKGENAQECVRSYVEQNQISCNDRMFAFDAVFDPSSSQEEVYMASAGVLIDKMFAGYNCTILAYGQTGSGKTHTMGTEETKLTMLSESRGIVPRIVNRIFQCIMESEKAEAFTVKVSMLEVYDDKVIDLLARNPSKEGLQIREKEGAPFVQGLTTHNVTDLESTMGMLEKGGGMRSKGETAMNAASSRSHAVFTILVQKNAIPNDESVWESKLRLVDLAGSERLKKTMAEGERKKEGIRINEGLHALGKVIQALSSEEKHIPYRDSKITRLLQDSLGGSSYTVMIACVSPADSNGEETLSTLRYADRVKSIKNKPTVQLDPTQALIQKLRDENAALLLEVAAYREGRVPDVIVPISAAPPSMNAPRAIAATAAATPMCIGTPRRMVRREEMDEMSENAKKLERTVAALKDKIAELLMCKAKQSEALVKAEMEMERMNERGTELEEALKNALLAETPTEVFEKLKETMKGVEEEKVKREKEEKEKEEESHRESALNGDDSKMDEDMSTMGEDEEAAHEEEMNGILRNTESLEREMDIMMKEIAVKEKLALSNVAEYTRLQAMEGEHRKELESLTARMEVLQKERDKLQEDLKKAGNTSKVSEERRKRLAEIEKELFTQRRKVNELKNIEKLKKQSDETAQKLRKEIAEMKALRVRMTKQIRAEADKYREFKMIADKKMAQLQSKDRKRDTETARLTQKLNQQLVVVKRKFDDATAANKRLQQQLMKSKNASIDRKMDDKTDEMWKEHVRNELELVASTYSAERSVDEMSAQRTTLSRTMNGLKNRLAKLANEPPTKRRSTAEGEKEDESERKRLEAEQAECQEEIDKISATIHQLQLNTSSINLPSHAETRWNTVHTAAAAKLALKHLFEEAAGYIRSEVDTKKKTEMEKDQHNKKILKLTCDVNERNGTIKAMKKQQDAFLKNLNIEKIEFDNRRRSLLSMFLESEKVEITEEHMEQLKEMQDSINKMDMTKPSTRSCTRSTRSSTPDELMQGPRETRGPKRFGNIVNTMDAVKVEDGEMDTTMNDEKDTTFRMDNKERGVTKRKTRSKGELAEDDQPKRMTRQTSSRRVVPEESRPSPIRDDSLRASRRESKFFGIAREGGTNAMEVDEDDEMGGMSNETFIVPHDEDEKKERKKGGEDTKENGSGARRGRTSKNQADDDVSSNLQSMLEGGVKKATSGGLGDIM</sequence>
<feature type="binding site" evidence="10">
    <location>
        <begin position="91"/>
        <end position="98"/>
    </location>
    <ligand>
        <name>ATP</name>
        <dbReference type="ChEBI" id="CHEBI:30616"/>
    </ligand>
</feature>
<dbReference type="Pfam" id="PF25764">
    <property type="entry name" value="KIF21A_4th"/>
    <property type="match status" value="1"/>
</dbReference>
<keyword evidence="7 10" id="KW-0505">Motor protein</keyword>
<dbReference type="Pfam" id="PF00225">
    <property type="entry name" value="Kinesin"/>
    <property type="match status" value="1"/>
</dbReference>
<keyword evidence="2" id="KW-0963">Cytoplasm</keyword>
<keyword evidence="15" id="KW-1185">Reference proteome</keyword>
<evidence type="ECO:0000256" key="8">
    <source>
        <dbReference type="ARBA" id="ARBA00023212"/>
    </source>
</evidence>
<organism evidence="14 15">
    <name type="scientific">Pristionchus fissidentatus</name>
    <dbReference type="NCBI Taxonomy" id="1538716"/>
    <lineage>
        <taxon>Eukaryota</taxon>
        <taxon>Metazoa</taxon>
        <taxon>Ecdysozoa</taxon>
        <taxon>Nematoda</taxon>
        <taxon>Chromadorea</taxon>
        <taxon>Rhabditida</taxon>
        <taxon>Rhabditina</taxon>
        <taxon>Diplogasteromorpha</taxon>
        <taxon>Diplogasteroidea</taxon>
        <taxon>Neodiplogasteridae</taxon>
        <taxon>Pristionchus</taxon>
    </lineage>
</organism>
<feature type="compositionally biased region" description="Basic and acidic residues" evidence="12">
    <location>
        <begin position="1074"/>
        <end position="1085"/>
    </location>
</feature>
<keyword evidence="5 10" id="KW-0067">ATP-binding</keyword>
<evidence type="ECO:0000259" key="13">
    <source>
        <dbReference type="PROSITE" id="PS50067"/>
    </source>
</evidence>
<evidence type="ECO:0000313" key="14">
    <source>
        <dbReference type="EMBL" id="GMT19443.1"/>
    </source>
</evidence>
<dbReference type="Proteomes" id="UP001432322">
    <property type="component" value="Unassembled WGS sequence"/>
</dbReference>
<feature type="compositionally biased region" description="Basic and acidic residues" evidence="12">
    <location>
        <begin position="1051"/>
        <end position="1067"/>
    </location>
</feature>
<accession>A0AAV5VJB8</accession>
<feature type="domain" description="Kinesin motor" evidence="13">
    <location>
        <begin position="13"/>
        <end position="337"/>
    </location>
</feature>
<keyword evidence="3" id="KW-0493">Microtubule</keyword>
<feature type="region of interest" description="Disordered" evidence="12">
    <location>
        <begin position="806"/>
        <end position="841"/>
    </location>
</feature>
<dbReference type="EMBL" id="BTSY01000003">
    <property type="protein sequence ID" value="GMT19443.1"/>
    <property type="molecule type" value="Genomic_DNA"/>
</dbReference>
<evidence type="ECO:0000256" key="3">
    <source>
        <dbReference type="ARBA" id="ARBA00022701"/>
    </source>
</evidence>
<dbReference type="PROSITE" id="PS00411">
    <property type="entry name" value="KINESIN_MOTOR_1"/>
    <property type="match status" value="1"/>
</dbReference>
<feature type="compositionally biased region" description="Basic and acidic residues" evidence="12">
    <location>
        <begin position="1151"/>
        <end position="1169"/>
    </location>
</feature>
<dbReference type="InterPro" id="IPR001752">
    <property type="entry name" value="Kinesin_motor_dom"/>
</dbReference>
<dbReference type="InterPro" id="IPR027417">
    <property type="entry name" value="P-loop_NTPase"/>
</dbReference>
<dbReference type="SUPFAM" id="SSF52540">
    <property type="entry name" value="P-loop containing nucleoside triphosphate hydrolases"/>
    <property type="match status" value="1"/>
</dbReference>
<dbReference type="InterPro" id="IPR036961">
    <property type="entry name" value="Kinesin_motor_dom_sf"/>
</dbReference>
<evidence type="ECO:0000256" key="10">
    <source>
        <dbReference type="PROSITE-ProRule" id="PRU00283"/>
    </source>
</evidence>
<dbReference type="GO" id="GO:0003777">
    <property type="term" value="F:microtubule motor activity"/>
    <property type="evidence" value="ECO:0007669"/>
    <property type="project" value="InterPro"/>
</dbReference>
<feature type="compositionally biased region" description="Basic and acidic residues" evidence="12">
    <location>
        <begin position="1096"/>
        <end position="1119"/>
    </location>
</feature>
<comment type="similarity">
    <text evidence="9">Belongs to the TRAFAC class myosin-kinesin ATPase superfamily. Kinesin family. KIN-5/BimC subfamily.</text>
</comment>
<dbReference type="PANTHER" id="PTHR47969">
    <property type="entry name" value="CHROMOSOME-ASSOCIATED KINESIN KIF4A-RELATED"/>
    <property type="match status" value="1"/>
</dbReference>
<feature type="region of interest" description="Disordered" evidence="12">
    <location>
        <begin position="995"/>
        <end position="1029"/>
    </location>
</feature>
<dbReference type="GO" id="GO:0005874">
    <property type="term" value="C:microtubule"/>
    <property type="evidence" value="ECO:0007669"/>
    <property type="project" value="UniProtKB-KW"/>
</dbReference>
<dbReference type="InterPro" id="IPR027640">
    <property type="entry name" value="Kinesin-like_fam"/>
</dbReference>
<dbReference type="GO" id="GO:0005524">
    <property type="term" value="F:ATP binding"/>
    <property type="evidence" value="ECO:0007669"/>
    <property type="project" value="UniProtKB-UniRule"/>
</dbReference>
<dbReference type="FunFam" id="3.40.850.10:FF:000019">
    <property type="entry name" value="Kinesin-like protein KIN-5D"/>
    <property type="match status" value="1"/>
</dbReference>
<evidence type="ECO:0000256" key="1">
    <source>
        <dbReference type="ARBA" id="ARBA00004245"/>
    </source>
</evidence>
<feature type="coiled-coil region" evidence="11">
    <location>
        <begin position="728"/>
        <end position="755"/>
    </location>
</feature>
<evidence type="ECO:0000256" key="12">
    <source>
        <dbReference type="SAM" id="MobiDB-lite"/>
    </source>
</evidence>
<dbReference type="PRINTS" id="PR00380">
    <property type="entry name" value="KINESINHEAVY"/>
</dbReference>
<reference evidence="14" key="1">
    <citation type="submission" date="2023-10" db="EMBL/GenBank/DDBJ databases">
        <title>Genome assembly of Pristionchus species.</title>
        <authorList>
            <person name="Yoshida K."/>
            <person name="Sommer R.J."/>
        </authorList>
    </citation>
    <scope>NUCLEOTIDE SEQUENCE</scope>
    <source>
        <strain evidence="14">RS5133</strain>
    </source>
</reference>
<evidence type="ECO:0000256" key="2">
    <source>
        <dbReference type="ARBA" id="ARBA00022490"/>
    </source>
</evidence>
<dbReference type="Gene3D" id="3.40.850.10">
    <property type="entry name" value="Kinesin motor domain"/>
    <property type="match status" value="1"/>
</dbReference>
<keyword evidence="6 11" id="KW-0175">Coiled coil</keyword>
<dbReference type="GO" id="GO:0008017">
    <property type="term" value="F:microtubule binding"/>
    <property type="evidence" value="ECO:0007669"/>
    <property type="project" value="InterPro"/>
</dbReference>
<protein>
    <recommendedName>
        <fullName evidence="13">Kinesin motor domain-containing protein</fullName>
    </recommendedName>
</protein>